<dbReference type="Proteomes" id="UP000800097">
    <property type="component" value="Unassembled WGS sequence"/>
</dbReference>
<feature type="compositionally biased region" description="Basic and acidic residues" evidence="1">
    <location>
        <begin position="12"/>
        <end position="27"/>
    </location>
</feature>
<evidence type="ECO:0000313" key="2">
    <source>
        <dbReference type="EMBL" id="KAF2281121.1"/>
    </source>
</evidence>
<organism evidence="2 3">
    <name type="scientific">Westerdykella ornata</name>
    <dbReference type="NCBI Taxonomy" id="318751"/>
    <lineage>
        <taxon>Eukaryota</taxon>
        <taxon>Fungi</taxon>
        <taxon>Dikarya</taxon>
        <taxon>Ascomycota</taxon>
        <taxon>Pezizomycotina</taxon>
        <taxon>Dothideomycetes</taxon>
        <taxon>Pleosporomycetidae</taxon>
        <taxon>Pleosporales</taxon>
        <taxon>Sporormiaceae</taxon>
        <taxon>Westerdykella</taxon>
    </lineage>
</organism>
<dbReference type="RefSeq" id="XP_033658658.1">
    <property type="nucleotide sequence ID" value="XM_033793723.1"/>
</dbReference>
<protein>
    <submittedName>
        <fullName evidence="2">Uncharacterized protein</fullName>
    </submittedName>
</protein>
<dbReference type="AlphaFoldDB" id="A0A6A6JWX8"/>
<keyword evidence="3" id="KW-1185">Reference proteome</keyword>
<name>A0A6A6JWX8_WESOR</name>
<gene>
    <name evidence="2" type="ORF">EI97DRAFT_20624</name>
</gene>
<proteinExistence type="predicted"/>
<feature type="region of interest" description="Disordered" evidence="1">
    <location>
        <begin position="1"/>
        <end position="34"/>
    </location>
</feature>
<evidence type="ECO:0000256" key="1">
    <source>
        <dbReference type="SAM" id="MobiDB-lite"/>
    </source>
</evidence>
<feature type="compositionally biased region" description="Basic residues" evidence="1">
    <location>
        <begin position="1"/>
        <end position="11"/>
    </location>
</feature>
<reference evidence="2" key="1">
    <citation type="journal article" date="2020" name="Stud. Mycol.">
        <title>101 Dothideomycetes genomes: a test case for predicting lifestyles and emergence of pathogens.</title>
        <authorList>
            <person name="Haridas S."/>
            <person name="Albert R."/>
            <person name="Binder M."/>
            <person name="Bloem J."/>
            <person name="Labutti K."/>
            <person name="Salamov A."/>
            <person name="Andreopoulos B."/>
            <person name="Baker S."/>
            <person name="Barry K."/>
            <person name="Bills G."/>
            <person name="Bluhm B."/>
            <person name="Cannon C."/>
            <person name="Castanera R."/>
            <person name="Culley D."/>
            <person name="Daum C."/>
            <person name="Ezra D."/>
            <person name="Gonzalez J."/>
            <person name="Henrissat B."/>
            <person name="Kuo A."/>
            <person name="Liang C."/>
            <person name="Lipzen A."/>
            <person name="Lutzoni F."/>
            <person name="Magnuson J."/>
            <person name="Mondo S."/>
            <person name="Nolan M."/>
            <person name="Ohm R."/>
            <person name="Pangilinan J."/>
            <person name="Park H.-J."/>
            <person name="Ramirez L."/>
            <person name="Alfaro M."/>
            <person name="Sun H."/>
            <person name="Tritt A."/>
            <person name="Yoshinaga Y."/>
            <person name="Zwiers L.-H."/>
            <person name="Turgeon B."/>
            <person name="Goodwin S."/>
            <person name="Spatafora J."/>
            <person name="Crous P."/>
            <person name="Grigoriev I."/>
        </authorList>
    </citation>
    <scope>NUCLEOTIDE SEQUENCE</scope>
    <source>
        <strain evidence="2">CBS 379.55</strain>
    </source>
</reference>
<accession>A0A6A6JWX8</accession>
<dbReference type="EMBL" id="ML986484">
    <property type="protein sequence ID" value="KAF2281121.1"/>
    <property type="molecule type" value="Genomic_DNA"/>
</dbReference>
<dbReference type="GeneID" id="54546898"/>
<evidence type="ECO:0000313" key="3">
    <source>
        <dbReference type="Proteomes" id="UP000800097"/>
    </source>
</evidence>
<sequence>MSHVNHRFRGRLQHDQDQPTLRSREPVRPPFDTTNSFRARLETGIPTRLVHGIFSGTLMKRRQFVTSTLISRPNAIPARSLPKPPNPVHGKASSRISSILLFQNLLLRKRCSSRTHLLLDSSDLHHWVIPHIRYIPDIDHPVQGTEYGTRTPQSLTAGFSMRSYR</sequence>